<evidence type="ECO:0000313" key="2">
    <source>
        <dbReference type="EMBL" id="KAJ8887937.1"/>
    </source>
</evidence>
<dbReference type="EMBL" id="JARBHB010000003">
    <property type="protein sequence ID" value="KAJ8887937.1"/>
    <property type="molecule type" value="Genomic_DNA"/>
</dbReference>
<keyword evidence="3" id="KW-1185">Reference proteome</keyword>
<dbReference type="Proteomes" id="UP001159363">
    <property type="component" value="Chromosome 3"/>
</dbReference>
<sequence length="404" mass="44632">MLVSHQGEPSSIPGAKLPDFHKWELWRAMPWLAGFRGDLQFPQPLHFSAAPYSLQSPSSAFKTSQKVQIGASLRTCVVSAVMGLAPLAVSRRQDVHRKAHLKSDDLFDYAENKAKYAKPIKRKGFNEALVEIEKAVKSGAGAPSTILSIGVRRYFTFSRHVYWVWYRTDTLVSVVSWREGGKLVPVWAWLGNVGGVAKGRDDGQLGGWGEQRKRITWLARQHGIETTFAGSAFISNEILSINATVSAEDLDIDNDSKLVIDESPGGKQGKDTPAEKSTGKKRKLDRDAEVAHDGTIERRQQLKQGHHEVMLQGIFKATPGSLDEQITLSVSSLVVVDFSLCLTRRANLLSMLLHPLVSGHLDKVFKLPGYNLVPLGSILLSGLMQARMRLKDKIPVWCPGVIPL</sequence>
<reference evidence="2 3" key="1">
    <citation type="submission" date="2023-02" db="EMBL/GenBank/DDBJ databases">
        <title>LHISI_Scaffold_Assembly.</title>
        <authorList>
            <person name="Stuart O.P."/>
            <person name="Cleave R."/>
            <person name="Magrath M.J.L."/>
            <person name="Mikheyev A.S."/>
        </authorList>
    </citation>
    <scope>NUCLEOTIDE SEQUENCE [LARGE SCALE GENOMIC DNA]</scope>
    <source>
        <strain evidence="2">Daus_M_001</strain>
        <tissue evidence="2">Leg muscle</tissue>
    </source>
</reference>
<gene>
    <name evidence="2" type="ORF">PR048_007421</name>
</gene>
<proteinExistence type="predicted"/>
<protein>
    <submittedName>
        <fullName evidence="2">Uncharacterized protein</fullName>
    </submittedName>
</protein>
<evidence type="ECO:0000313" key="3">
    <source>
        <dbReference type="Proteomes" id="UP001159363"/>
    </source>
</evidence>
<evidence type="ECO:0000256" key="1">
    <source>
        <dbReference type="SAM" id="MobiDB-lite"/>
    </source>
</evidence>
<feature type="region of interest" description="Disordered" evidence="1">
    <location>
        <begin position="259"/>
        <end position="294"/>
    </location>
</feature>
<accession>A0ABQ9HU71</accession>
<name>A0ABQ9HU71_9NEOP</name>
<organism evidence="2 3">
    <name type="scientific">Dryococelus australis</name>
    <dbReference type="NCBI Taxonomy" id="614101"/>
    <lineage>
        <taxon>Eukaryota</taxon>
        <taxon>Metazoa</taxon>
        <taxon>Ecdysozoa</taxon>
        <taxon>Arthropoda</taxon>
        <taxon>Hexapoda</taxon>
        <taxon>Insecta</taxon>
        <taxon>Pterygota</taxon>
        <taxon>Neoptera</taxon>
        <taxon>Polyneoptera</taxon>
        <taxon>Phasmatodea</taxon>
        <taxon>Verophasmatodea</taxon>
        <taxon>Anareolatae</taxon>
        <taxon>Phasmatidae</taxon>
        <taxon>Eurycanthinae</taxon>
        <taxon>Dryococelus</taxon>
    </lineage>
</organism>
<feature type="compositionally biased region" description="Basic and acidic residues" evidence="1">
    <location>
        <begin position="268"/>
        <end position="294"/>
    </location>
</feature>
<comment type="caution">
    <text evidence="2">The sequence shown here is derived from an EMBL/GenBank/DDBJ whole genome shotgun (WGS) entry which is preliminary data.</text>
</comment>